<protein>
    <submittedName>
        <fullName evidence="2">Uncharacterized protein</fullName>
    </submittedName>
</protein>
<reference evidence="2 3" key="1">
    <citation type="submission" date="2015-04" db="EMBL/GenBank/DDBJ databases">
        <title>The draft genome sequence of Fusarium langsethiae, a T-2/HT-2 mycotoxin producer.</title>
        <authorList>
            <person name="Lysoe E."/>
            <person name="Divon H.H."/>
            <person name="Terzi V."/>
            <person name="Orru L."/>
            <person name="Lamontanara A."/>
            <person name="Kolseth A.-K."/>
            <person name="Frandsen R.J."/>
            <person name="Nielsen K."/>
            <person name="Thrane U."/>
        </authorList>
    </citation>
    <scope>NUCLEOTIDE SEQUENCE [LARGE SCALE GENOMIC DNA]</scope>
    <source>
        <strain evidence="2 3">Fl201059</strain>
    </source>
</reference>
<dbReference type="Proteomes" id="UP000037904">
    <property type="component" value="Unassembled WGS sequence"/>
</dbReference>
<keyword evidence="3" id="KW-1185">Reference proteome</keyword>
<comment type="caution">
    <text evidence="2">The sequence shown here is derived from an EMBL/GenBank/DDBJ whole genome shotgun (WGS) entry which is preliminary data.</text>
</comment>
<feature type="region of interest" description="Disordered" evidence="1">
    <location>
        <begin position="150"/>
        <end position="187"/>
    </location>
</feature>
<accession>A0A0M9EMZ6</accession>
<evidence type="ECO:0000256" key="1">
    <source>
        <dbReference type="SAM" id="MobiDB-lite"/>
    </source>
</evidence>
<evidence type="ECO:0000313" key="3">
    <source>
        <dbReference type="Proteomes" id="UP000037904"/>
    </source>
</evidence>
<sequence length="382" mass="42451">MSARYFETVTSASAFDTQLKAELKHSDGPLSIDDLQVSGSNWGRRQLLACRVIVTPTEYSVLPAYQQHTERIEEIKEIKEFLGGPDPALMHRSTHFLISVYGFSLGEMWAALAAVKRYSRPRVISSNEGTPEAKRVRRNTALEGYVSSASFQISSSDPEERNSPSAGSDGSSGPSYTEPETSPGLPAENSTVHLIARVFNHLLYYTQPPKSSPVVDFRHNPQRMNSEMRGLKKQFIAIDDGGLSLKLDEGHVAVALLEAKRRLVVDNGRPKISDECLAQMTCEAILARDRPDQERLTNERTIIINATSHYVCLLDFQVTDAYLQTMKTGQLPMEPLKVTATHWFDLSDVKGRKGVLDNIRGLVGMALHHESDEEDGDDESFA</sequence>
<dbReference type="OrthoDB" id="4646997at2759"/>
<feature type="compositionally biased region" description="Low complexity" evidence="1">
    <location>
        <begin position="163"/>
        <end position="175"/>
    </location>
</feature>
<dbReference type="EMBL" id="JXCE01000783">
    <property type="protein sequence ID" value="KPA36030.1"/>
    <property type="molecule type" value="Genomic_DNA"/>
</dbReference>
<gene>
    <name evidence="2" type="ORF">FLAG1_11225</name>
</gene>
<name>A0A0M9EMZ6_FUSLA</name>
<dbReference type="AlphaFoldDB" id="A0A0M9EMZ6"/>
<evidence type="ECO:0000313" key="2">
    <source>
        <dbReference type="EMBL" id="KPA36030.1"/>
    </source>
</evidence>
<proteinExistence type="predicted"/>
<organism evidence="2 3">
    <name type="scientific">Fusarium langsethiae</name>
    <dbReference type="NCBI Taxonomy" id="179993"/>
    <lineage>
        <taxon>Eukaryota</taxon>
        <taxon>Fungi</taxon>
        <taxon>Dikarya</taxon>
        <taxon>Ascomycota</taxon>
        <taxon>Pezizomycotina</taxon>
        <taxon>Sordariomycetes</taxon>
        <taxon>Hypocreomycetidae</taxon>
        <taxon>Hypocreales</taxon>
        <taxon>Nectriaceae</taxon>
        <taxon>Fusarium</taxon>
    </lineage>
</organism>